<dbReference type="Proteomes" id="UP000239434">
    <property type="component" value="Unassembled WGS sequence"/>
</dbReference>
<sequence length="160" mass="18143">MISSRHENADEAHALRRYVAARAAGRTYPEYSRYDAALGCWVASDAAEARGRCDGKAFRQIRRPGLPWCAWLGQDVRIAEDHALQSFFEAYATEGHDWQRLLHEVSRNRHAALRDWRRSGREVIARVSKQAKVGPDVRLPSALAEEFRIAGKGMRSLKKA</sequence>
<evidence type="ECO:0000313" key="1">
    <source>
        <dbReference type="EMBL" id="PRD44379.1"/>
    </source>
</evidence>
<dbReference type="AlphaFoldDB" id="A0A2S9IV11"/>
<evidence type="ECO:0000313" key="2">
    <source>
        <dbReference type="Proteomes" id="UP000239434"/>
    </source>
</evidence>
<reference evidence="1 2" key="1">
    <citation type="submission" date="2018-02" db="EMBL/GenBank/DDBJ databases">
        <title>The draft genome of Phyllobacterium sp. 1N-3.</title>
        <authorList>
            <person name="Liu L."/>
            <person name="Li L."/>
            <person name="Zhang X."/>
            <person name="Wang T."/>
            <person name="Liang L."/>
        </authorList>
    </citation>
    <scope>NUCLEOTIDE SEQUENCE [LARGE SCALE GENOMIC DNA]</scope>
    <source>
        <strain evidence="1 2">1N-3</strain>
    </source>
</reference>
<dbReference type="RefSeq" id="WP_105741265.1">
    <property type="nucleotide sequence ID" value="NZ_PVBR01000004.1"/>
</dbReference>
<protein>
    <submittedName>
        <fullName evidence="1">Uncharacterized protein</fullName>
    </submittedName>
</protein>
<gene>
    <name evidence="1" type="ORF">C5748_07310</name>
</gene>
<proteinExistence type="predicted"/>
<dbReference type="EMBL" id="PVBR01000004">
    <property type="protein sequence ID" value="PRD44379.1"/>
    <property type="molecule type" value="Genomic_DNA"/>
</dbReference>
<keyword evidence="2" id="KW-1185">Reference proteome</keyword>
<accession>A0A2S9IV11</accession>
<comment type="caution">
    <text evidence="1">The sequence shown here is derived from an EMBL/GenBank/DDBJ whole genome shotgun (WGS) entry which is preliminary data.</text>
</comment>
<organism evidence="1 2">
    <name type="scientific">Phyllobacterium phragmitis</name>
    <dbReference type="NCBI Taxonomy" id="2670329"/>
    <lineage>
        <taxon>Bacteria</taxon>
        <taxon>Pseudomonadati</taxon>
        <taxon>Pseudomonadota</taxon>
        <taxon>Alphaproteobacteria</taxon>
        <taxon>Hyphomicrobiales</taxon>
        <taxon>Phyllobacteriaceae</taxon>
        <taxon>Phyllobacterium</taxon>
    </lineage>
</organism>
<name>A0A2S9IV11_9HYPH</name>